<dbReference type="Proteomes" id="UP000541610">
    <property type="component" value="Unassembled WGS sequence"/>
</dbReference>
<dbReference type="OrthoDB" id="424773at2759"/>
<dbReference type="EMBL" id="JABANP010000616">
    <property type="protein sequence ID" value="KAF4680366.1"/>
    <property type="molecule type" value="Genomic_DNA"/>
</dbReference>
<evidence type="ECO:0000313" key="3">
    <source>
        <dbReference type="Proteomes" id="UP000541610"/>
    </source>
</evidence>
<protein>
    <submittedName>
        <fullName evidence="2">Uncharacterized protein</fullName>
    </submittedName>
</protein>
<proteinExistence type="predicted"/>
<gene>
    <name evidence="2" type="ORF">FOZ60_013653</name>
</gene>
<comment type="caution">
    <text evidence="2">The sequence shown here is derived from an EMBL/GenBank/DDBJ whole genome shotgun (WGS) entry which is preliminary data.</text>
</comment>
<organism evidence="2 3">
    <name type="scientific">Perkinsus olseni</name>
    <name type="common">Perkinsus atlanticus</name>
    <dbReference type="NCBI Taxonomy" id="32597"/>
    <lineage>
        <taxon>Eukaryota</taxon>
        <taxon>Sar</taxon>
        <taxon>Alveolata</taxon>
        <taxon>Perkinsozoa</taxon>
        <taxon>Perkinsea</taxon>
        <taxon>Perkinsida</taxon>
        <taxon>Perkinsidae</taxon>
        <taxon>Perkinsus</taxon>
    </lineage>
</organism>
<accession>A0A7J6N984</accession>
<name>A0A7J6N984_PEROL</name>
<evidence type="ECO:0000313" key="2">
    <source>
        <dbReference type="EMBL" id="KAF4680366.1"/>
    </source>
</evidence>
<keyword evidence="1" id="KW-0732">Signal</keyword>
<reference evidence="2 3" key="1">
    <citation type="submission" date="2020-04" db="EMBL/GenBank/DDBJ databases">
        <title>Perkinsus olseni comparative genomics.</title>
        <authorList>
            <person name="Bogema D.R."/>
        </authorList>
    </citation>
    <scope>NUCLEOTIDE SEQUENCE [LARGE SCALE GENOMIC DNA]</scope>
    <source>
        <strain evidence="2">00978-12</strain>
    </source>
</reference>
<evidence type="ECO:0000256" key="1">
    <source>
        <dbReference type="SAM" id="SignalP"/>
    </source>
</evidence>
<feature type="signal peptide" evidence="1">
    <location>
        <begin position="1"/>
        <end position="17"/>
    </location>
</feature>
<sequence>MLFSSLLLSPAFLVALGKKYEYDPVMCDLENDKDDQPFDDTICLVKDPDTNSRQMLLIAGLKKRAPPQGTVVQLDVTKPGRGGPNSKRLSLSSIPNDTFSYHGEEFRNGPHYINGKSDLKFLSLKRRRGSGEQQVLLKKVEAVGLADDRVARSRSFVSLAGDVKLERFSNMVTFDWRISYKNQNGEWSSPSITHTDQYIVKSVLDIFHGTFYDLDTGHKEHIVMLATYLGKTIVLVRGK</sequence>
<dbReference type="AlphaFoldDB" id="A0A7J6N984"/>
<feature type="chain" id="PRO_5029672829" evidence="1">
    <location>
        <begin position="18"/>
        <end position="239"/>
    </location>
</feature>